<evidence type="ECO:0000313" key="5">
    <source>
        <dbReference type="Proteomes" id="UP000317227"/>
    </source>
</evidence>
<dbReference type="CDD" id="cd00085">
    <property type="entry name" value="HNHc"/>
    <property type="match status" value="1"/>
</dbReference>
<evidence type="ECO:0000313" key="2">
    <source>
        <dbReference type="EMBL" id="SOK58648.1"/>
    </source>
</evidence>
<dbReference type="EMBL" id="LR596615">
    <property type="protein sequence ID" value="VUE36417.1"/>
    <property type="molecule type" value="Genomic_DNA"/>
</dbReference>
<dbReference type="RefSeq" id="YP_009623981.1">
    <property type="nucleotide sequence ID" value="NC_042116.1"/>
</dbReference>
<reference evidence="3 5" key="3">
    <citation type="submission" date="2019-06" db="EMBL/GenBank/DDBJ databases">
        <authorList>
            <person name="Bower L."/>
            <person name="Leinonen R."/>
        </authorList>
    </citation>
    <scope>NUCLEOTIDE SEQUENCE [LARGE SCALE GENOMIC DNA]</scope>
</reference>
<dbReference type="KEGG" id="vg:40100789"/>
<evidence type="ECO:0000313" key="4">
    <source>
        <dbReference type="Proteomes" id="UP000240931"/>
    </source>
</evidence>
<dbReference type="GeneID" id="40100789"/>
<feature type="domain" description="HNH nuclease" evidence="1">
    <location>
        <begin position="157"/>
        <end position="222"/>
    </location>
</feature>
<organism evidence="2 4">
    <name type="scientific">Yersinia phage fHe-Yen9-04</name>
    <dbReference type="NCBI Taxonomy" id="2052742"/>
    <lineage>
        <taxon>Viruses</taxon>
        <taxon>Duplodnaviria</taxon>
        <taxon>Heunggongvirae</taxon>
        <taxon>Uroviricota</taxon>
        <taxon>Caudoviricetes</taxon>
        <taxon>Eneladusvirus</taxon>
        <taxon>Eneladusvirus Yen904</taxon>
    </lineage>
</organism>
<accession>A0A2C9CZ50</accession>
<sequence length="242" mass="27832">MECKNCNKDILNKRNKFCSKSCSASYNNKNRTMTETSKIKISEKLSAKYDLEIVKSLAENGTNILEIAKCLGVCKNTARRILSNNNIKIIKKKKPINKSPSKSLKKNPQFIKKESKFLIDGGITCSKHNIKYIFNEKKKIYECKGCNVEYVNNHRRKKKQMTVDYKGGKCQVCGYNKCLAALDFHHINPLEKDFNISTKFISFEKMKSELDKCILLCSNCHREFHDGKLDLTKIIGRLPESD</sequence>
<dbReference type="SMART" id="SM00507">
    <property type="entry name" value="HNHc"/>
    <property type="match status" value="1"/>
</dbReference>
<dbReference type="EMBL" id="LT960551">
    <property type="protein sequence ID" value="SOK58648.1"/>
    <property type="molecule type" value="Genomic_DNA"/>
</dbReference>
<reference evidence="4" key="1">
    <citation type="submission" date="2017-10" db="EMBL/GenBank/DDBJ databases">
        <authorList>
            <person name="Skurnik M."/>
        </authorList>
    </citation>
    <scope>NUCLEOTIDE SEQUENCE [LARGE SCALE GENOMIC DNA]</scope>
</reference>
<name>A0A2C9CZ50_9CAUD</name>
<dbReference type="Proteomes" id="UP000317227">
    <property type="component" value="Segment"/>
</dbReference>
<reference evidence="2" key="2">
    <citation type="submission" date="2017-10" db="EMBL/GenBank/DDBJ databases">
        <authorList>
            <person name="Banno H."/>
            <person name="Chua N.-H."/>
        </authorList>
    </citation>
    <scope>NUCLEOTIDE SEQUENCE [LARGE SCALE GENOMIC DNA]</scope>
</reference>
<gene>
    <name evidence="2" type="primary">g371</name>
</gene>
<dbReference type="Proteomes" id="UP000240931">
    <property type="component" value="Segment"/>
</dbReference>
<proteinExistence type="predicted"/>
<keyword evidence="4" id="KW-1185">Reference proteome</keyword>
<evidence type="ECO:0000259" key="1">
    <source>
        <dbReference type="SMART" id="SM00507"/>
    </source>
</evidence>
<evidence type="ECO:0000313" key="3">
    <source>
        <dbReference type="EMBL" id="VUE36417.1"/>
    </source>
</evidence>
<dbReference type="InterPro" id="IPR003615">
    <property type="entry name" value="HNH_nuc"/>
</dbReference>
<dbReference type="OrthoDB" id="25911at10239"/>
<protein>
    <submittedName>
        <fullName evidence="2">G371 protein</fullName>
    </submittedName>
</protein>